<keyword evidence="5 6" id="KW-0472">Membrane</keyword>
<name>A0A1X2ICA3_9FUNG</name>
<dbReference type="Proteomes" id="UP000193560">
    <property type="component" value="Unassembled WGS sequence"/>
</dbReference>
<gene>
    <name evidence="9" type="ORF">BCR42DRAFT_355209</name>
</gene>
<evidence type="ECO:0000256" key="1">
    <source>
        <dbReference type="ARBA" id="ARBA00004477"/>
    </source>
</evidence>
<evidence type="ECO:0000256" key="4">
    <source>
        <dbReference type="ARBA" id="ARBA00022989"/>
    </source>
</evidence>
<reference evidence="9 10" key="1">
    <citation type="submission" date="2016-07" db="EMBL/GenBank/DDBJ databases">
        <title>Pervasive Adenine N6-methylation of Active Genes in Fungi.</title>
        <authorList>
            <consortium name="DOE Joint Genome Institute"/>
            <person name="Mondo S.J."/>
            <person name="Dannebaum R.O."/>
            <person name="Kuo R.C."/>
            <person name="Labutti K."/>
            <person name="Haridas S."/>
            <person name="Kuo A."/>
            <person name="Salamov A."/>
            <person name="Ahrendt S.R."/>
            <person name="Lipzen A."/>
            <person name="Sullivan W."/>
            <person name="Andreopoulos W.B."/>
            <person name="Clum A."/>
            <person name="Lindquist E."/>
            <person name="Daum C."/>
            <person name="Ramamoorthy G.K."/>
            <person name="Gryganskyi A."/>
            <person name="Culley D."/>
            <person name="Magnuson J.K."/>
            <person name="James T.Y."/>
            <person name="O'Malley M.A."/>
            <person name="Stajich J.E."/>
            <person name="Spatafora J.W."/>
            <person name="Visel A."/>
            <person name="Grigoriev I.V."/>
        </authorList>
    </citation>
    <scope>NUCLEOTIDE SEQUENCE [LARGE SCALE GENOMIC DNA]</scope>
    <source>
        <strain evidence="9 10">NRRL 1336</strain>
    </source>
</reference>
<feature type="compositionally biased region" description="Low complexity" evidence="7">
    <location>
        <begin position="20"/>
        <end position="47"/>
    </location>
</feature>
<comment type="caution">
    <text evidence="9">The sequence shown here is derived from an EMBL/GenBank/DDBJ whole genome shotgun (WGS) entry which is preliminary data.</text>
</comment>
<evidence type="ECO:0000259" key="8">
    <source>
        <dbReference type="PROSITE" id="PS50845"/>
    </source>
</evidence>
<evidence type="ECO:0000256" key="6">
    <source>
        <dbReference type="RuleBase" id="RU363132"/>
    </source>
</evidence>
<feature type="compositionally biased region" description="Low complexity" evidence="7">
    <location>
        <begin position="297"/>
        <end position="313"/>
    </location>
</feature>
<evidence type="ECO:0000313" key="10">
    <source>
        <dbReference type="Proteomes" id="UP000193560"/>
    </source>
</evidence>
<feature type="domain" description="Reticulon" evidence="8">
    <location>
        <begin position="95"/>
        <end position="279"/>
    </location>
</feature>
<sequence>MTESNPQLDTLDTALKNYDTTHSSTSTTSDASDAVNESSYPPSTKAPAPTPVPTPLENTAGGLPSPSAGGNSTRTFPHNDKVDKKEQMKRLEHDIRKLLLWKQPVRSGAYFLLILGGLILSKSYSLIQIISALLTIVTAINLVYVNVTIQTQRILADRPGVNPYSALLKKDDMATMDRNFLQRSTELVADVVEAFLQRVSRIVLIENTASSAKWLGLFYIVWKLSAIISVRVLATLGTLLIFSVPLFYTRNQTCVDSKLLQGQAICQTHLEQAQVKIQELWHQCLTQLKLVQPGVKSGSDPSTSTAAAAGTSSQRSRKED</sequence>
<comment type="subcellular location">
    <subcellularLocation>
        <location evidence="1 6">Endoplasmic reticulum membrane</location>
        <topology evidence="1 6">Multi-pass membrane protein</topology>
    </subcellularLocation>
</comment>
<evidence type="ECO:0000256" key="7">
    <source>
        <dbReference type="SAM" id="MobiDB-lite"/>
    </source>
</evidence>
<dbReference type="STRING" id="90262.A0A1X2ICA3"/>
<evidence type="ECO:0000256" key="3">
    <source>
        <dbReference type="ARBA" id="ARBA00022824"/>
    </source>
</evidence>
<dbReference type="InterPro" id="IPR003388">
    <property type="entry name" value="Reticulon"/>
</dbReference>
<dbReference type="EMBL" id="MCGE01000016">
    <property type="protein sequence ID" value="ORZ13730.1"/>
    <property type="molecule type" value="Genomic_DNA"/>
</dbReference>
<protein>
    <recommendedName>
        <fullName evidence="6">Reticulon-like protein</fullName>
    </recommendedName>
</protein>
<dbReference type="PROSITE" id="PS50845">
    <property type="entry name" value="RETICULON"/>
    <property type="match status" value="1"/>
</dbReference>
<feature type="transmembrane region" description="Helical" evidence="6">
    <location>
        <begin position="220"/>
        <end position="248"/>
    </location>
</feature>
<dbReference type="GO" id="GO:0005789">
    <property type="term" value="C:endoplasmic reticulum membrane"/>
    <property type="evidence" value="ECO:0007669"/>
    <property type="project" value="UniProtKB-SubCell"/>
</dbReference>
<dbReference type="AlphaFoldDB" id="A0A1X2ICA3"/>
<dbReference type="OrthoDB" id="567788at2759"/>
<keyword evidence="3 6" id="KW-0256">Endoplasmic reticulum</keyword>
<proteinExistence type="predicted"/>
<feature type="compositionally biased region" description="Polar residues" evidence="7">
    <location>
        <begin position="1"/>
        <end position="10"/>
    </location>
</feature>
<accession>A0A1X2ICA3</accession>
<evidence type="ECO:0000256" key="2">
    <source>
        <dbReference type="ARBA" id="ARBA00022692"/>
    </source>
</evidence>
<keyword evidence="2 6" id="KW-0812">Transmembrane</keyword>
<keyword evidence="4 6" id="KW-1133">Transmembrane helix</keyword>
<feature type="transmembrane region" description="Helical" evidence="6">
    <location>
        <begin position="126"/>
        <end position="145"/>
    </location>
</feature>
<evidence type="ECO:0000313" key="9">
    <source>
        <dbReference type="EMBL" id="ORZ13730.1"/>
    </source>
</evidence>
<evidence type="ECO:0000256" key="5">
    <source>
        <dbReference type="ARBA" id="ARBA00023136"/>
    </source>
</evidence>
<feature type="region of interest" description="Disordered" evidence="7">
    <location>
        <begin position="295"/>
        <end position="320"/>
    </location>
</feature>
<dbReference type="Pfam" id="PF02453">
    <property type="entry name" value="Reticulon"/>
    <property type="match status" value="1"/>
</dbReference>
<keyword evidence="10" id="KW-1185">Reference proteome</keyword>
<organism evidence="9 10">
    <name type="scientific">Absidia repens</name>
    <dbReference type="NCBI Taxonomy" id="90262"/>
    <lineage>
        <taxon>Eukaryota</taxon>
        <taxon>Fungi</taxon>
        <taxon>Fungi incertae sedis</taxon>
        <taxon>Mucoromycota</taxon>
        <taxon>Mucoromycotina</taxon>
        <taxon>Mucoromycetes</taxon>
        <taxon>Mucorales</taxon>
        <taxon>Cunninghamellaceae</taxon>
        <taxon>Absidia</taxon>
    </lineage>
</organism>
<feature type="region of interest" description="Disordered" evidence="7">
    <location>
        <begin position="1"/>
        <end position="83"/>
    </location>
</feature>
<feature type="transmembrane region" description="Helical" evidence="6">
    <location>
        <begin position="98"/>
        <end position="120"/>
    </location>
</feature>